<evidence type="ECO:0000259" key="8">
    <source>
        <dbReference type="Pfam" id="PF07669"/>
    </source>
</evidence>
<dbReference type="Proteomes" id="UP000238071">
    <property type="component" value="Unassembled WGS sequence"/>
</dbReference>
<keyword evidence="5" id="KW-0949">S-adenosyl-L-methionine</keyword>
<keyword evidence="3 9" id="KW-0489">Methyltransferase</keyword>
<dbReference type="Pfam" id="PF07669">
    <property type="entry name" value="Eco57I"/>
    <property type="match status" value="1"/>
</dbReference>
<dbReference type="Gene3D" id="3.40.50.150">
    <property type="entry name" value="Vaccinia Virus protein VP39"/>
    <property type="match status" value="1"/>
</dbReference>
<evidence type="ECO:0000313" key="10">
    <source>
        <dbReference type="Proteomes" id="UP000238071"/>
    </source>
</evidence>
<organism evidence="9 10">
    <name type="scientific">Methylobacter tundripaludum</name>
    <dbReference type="NCBI Taxonomy" id="173365"/>
    <lineage>
        <taxon>Bacteria</taxon>
        <taxon>Pseudomonadati</taxon>
        <taxon>Pseudomonadota</taxon>
        <taxon>Gammaproteobacteria</taxon>
        <taxon>Methylococcales</taxon>
        <taxon>Methylococcaceae</taxon>
        <taxon>Methylobacter</taxon>
    </lineage>
</organism>
<dbReference type="GO" id="GO:0009007">
    <property type="term" value="F:site-specific DNA-methyltransferase (adenine-specific) activity"/>
    <property type="evidence" value="ECO:0007669"/>
    <property type="project" value="UniProtKB-EC"/>
</dbReference>
<evidence type="ECO:0000256" key="6">
    <source>
        <dbReference type="ARBA" id="ARBA00022747"/>
    </source>
</evidence>
<comment type="similarity">
    <text evidence="1">Belongs to the N(4)/N(6)-methyltransferase family.</text>
</comment>
<keyword evidence="10" id="KW-1185">Reference proteome</keyword>
<evidence type="ECO:0000256" key="1">
    <source>
        <dbReference type="ARBA" id="ARBA00006594"/>
    </source>
</evidence>
<dbReference type="InterPro" id="IPR011639">
    <property type="entry name" value="MethylTrfase_TaqI-like_dom"/>
</dbReference>
<proteinExistence type="inferred from homology"/>
<gene>
    <name evidence="9" type="ORF">B0F88_10927</name>
</gene>
<feature type="domain" description="Type II methyltransferase M.TaqI-like" evidence="8">
    <location>
        <begin position="79"/>
        <end position="222"/>
    </location>
</feature>
<protein>
    <recommendedName>
        <fullName evidence="2">site-specific DNA-methyltransferase (adenine-specific)</fullName>
        <ecNumber evidence="2">2.1.1.72</ecNumber>
    </recommendedName>
</protein>
<evidence type="ECO:0000256" key="4">
    <source>
        <dbReference type="ARBA" id="ARBA00022679"/>
    </source>
</evidence>
<dbReference type="PRINTS" id="PR00507">
    <property type="entry name" value="N12N6MTFRASE"/>
</dbReference>
<dbReference type="GO" id="GO:0032259">
    <property type="term" value="P:methylation"/>
    <property type="evidence" value="ECO:0007669"/>
    <property type="project" value="UniProtKB-KW"/>
</dbReference>
<name>A0A2S6GXI3_9GAMM</name>
<dbReference type="EC" id="2.1.1.72" evidence="2"/>
<evidence type="ECO:0000256" key="7">
    <source>
        <dbReference type="ARBA" id="ARBA00047942"/>
    </source>
</evidence>
<dbReference type="SUPFAM" id="SSF53335">
    <property type="entry name" value="S-adenosyl-L-methionine-dependent methyltransferases"/>
    <property type="match status" value="1"/>
</dbReference>
<dbReference type="InterPro" id="IPR050953">
    <property type="entry name" value="N4_N6_ade-DNA_methylase"/>
</dbReference>
<evidence type="ECO:0000256" key="2">
    <source>
        <dbReference type="ARBA" id="ARBA00011900"/>
    </source>
</evidence>
<comment type="caution">
    <text evidence="9">The sequence shown here is derived from an EMBL/GenBank/DDBJ whole genome shotgun (WGS) entry which is preliminary data.</text>
</comment>
<dbReference type="AlphaFoldDB" id="A0A2S6GXI3"/>
<comment type="catalytic activity">
    <reaction evidence="7">
        <text>a 2'-deoxyadenosine in DNA + S-adenosyl-L-methionine = an N(6)-methyl-2'-deoxyadenosine in DNA + S-adenosyl-L-homocysteine + H(+)</text>
        <dbReference type="Rhea" id="RHEA:15197"/>
        <dbReference type="Rhea" id="RHEA-COMP:12418"/>
        <dbReference type="Rhea" id="RHEA-COMP:12419"/>
        <dbReference type="ChEBI" id="CHEBI:15378"/>
        <dbReference type="ChEBI" id="CHEBI:57856"/>
        <dbReference type="ChEBI" id="CHEBI:59789"/>
        <dbReference type="ChEBI" id="CHEBI:90615"/>
        <dbReference type="ChEBI" id="CHEBI:90616"/>
        <dbReference type="EC" id="2.1.1.72"/>
    </reaction>
</comment>
<reference evidence="9 10" key="1">
    <citation type="submission" date="2018-02" db="EMBL/GenBank/DDBJ databases">
        <title>Subsurface microbial communities from deep shales in Ohio and West Virginia, USA.</title>
        <authorList>
            <person name="Wrighton K."/>
        </authorList>
    </citation>
    <scope>NUCLEOTIDE SEQUENCE [LARGE SCALE GENOMIC DNA]</scope>
    <source>
        <strain evidence="9 10">OWC-G53F</strain>
    </source>
</reference>
<evidence type="ECO:0000256" key="3">
    <source>
        <dbReference type="ARBA" id="ARBA00022603"/>
    </source>
</evidence>
<dbReference type="GO" id="GO:0009307">
    <property type="term" value="P:DNA restriction-modification system"/>
    <property type="evidence" value="ECO:0007669"/>
    <property type="project" value="UniProtKB-KW"/>
</dbReference>
<keyword evidence="4" id="KW-0808">Transferase</keyword>
<keyword evidence="6" id="KW-0680">Restriction system</keyword>
<sequence length="491" mass="55607">MLTAVEQTRLRVSKNTEAKRKSQLGQFLTPARTAQFMAGLFISKDSLDCRLLDAGAGIGSLSSAFLERCIADELTFRKVEVTAFELDNLIHEELNDLLSSYKNRLPLAYEILGNDFIEQAVNRIQFDFGNGFTHAILNPPYKKISSNSRYRLLLRQVGIETVNLYSAFVALALAMMEPGAQIVAIIPRSFCNGPYYRPFRDFILERAAIRRIHLFGSRSKAFKDDDVLQENIIVLLERDGQQGDVTVTTSTDDSFADLITHTHPFDRIVFPDDSERFIHVPTSPERNVIELSNAIHCSLDDVGIKVSTGPVVDFRLKEYLRDMPEPDTVPLLYPAHFAGQNIEWPKFGIKKPNAIQRNSETEKWLYPNGFYCVVRRFSSKEEKRRIVASVVQPATFGDAQMLGLENHLNVYHENRHGLPEALARGLAVYLNMTGVDENFRRSSGHTQVNATDLKMMKYPSRKVLIALGEWAKRCGEPTQNMIDEQLDKLSS</sequence>
<accession>A0A2S6GXI3</accession>
<dbReference type="EMBL" id="PTIY01000009">
    <property type="protein sequence ID" value="PPK69929.1"/>
    <property type="molecule type" value="Genomic_DNA"/>
</dbReference>
<dbReference type="PANTHER" id="PTHR33841:SF5">
    <property type="entry name" value="DNA METHYLASE (MODIFICATION METHYLASE) (METHYLTRANSFERASE)-RELATED"/>
    <property type="match status" value="1"/>
</dbReference>
<dbReference type="InterPro" id="IPR029063">
    <property type="entry name" value="SAM-dependent_MTases_sf"/>
</dbReference>
<evidence type="ECO:0000256" key="5">
    <source>
        <dbReference type="ARBA" id="ARBA00022691"/>
    </source>
</evidence>
<dbReference type="PANTHER" id="PTHR33841">
    <property type="entry name" value="DNA METHYLTRANSFERASE YEEA-RELATED"/>
    <property type="match status" value="1"/>
</dbReference>
<evidence type="ECO:0000313" key="9">
    <source>
        <dbReference type="EMBL" id="PPK69929.1"/>
    </source>
</evidence>